<organism evidence="3">
    <name type="scientific">Soboliphyme baturini</name>
    <dbReference type="NCBI Taxonomy" id="241478"/>
    <lineage>
        <taxon>Eukaryota</taxon>
        <taxon>Metazoa</taxon>
        <taxon>Ecdysozoa</taxon>
        <taxon>Nematoda</taxon>
        <taxon>Enoplea</taxon>
        <taxon>Dorylaimia</taxon>
        <taxon>Dioctophymatida</taxon>
        <taxon>Dioctophymatoidea</taxon>
        <taxon>Soboliphymatidae</taxon>
        <taxon>Soboliphyme</taxon>
    </lineage>
</organism>
<protein>
    <submittedName>
        <fullName evidence="3">Ty3-gypsy retrotransposon protein</fullName>
    </submittedName>
</protein>
<sequence>MEMLDEHEKLATLLQHETPPMSFRSSYYAKVGFEAINVEKKLDSIFASPVIDNDMLGEVSLNVDSSEPAQAAVCILMELNLADMIIGMESCQTKNTSPTTEAITG</sequence>
<reference evidence="1 2" key="2">
    <citation type="submission" date="2018-11" db="EMBL/GenBank/DDBJ databases">
        <authorList>
            <consortium name="Pathogen Informatics"/>
        </authorList>
    </citation>
    <scope>NUCLEOTIDE SEQUENCE [LARGE SCALE GENOMIC DNA]</scope>
</reference>
<dbReference type="WBParaSite" id="SBAD_0001300401-mRNA-1">
    <property type="protein sequence ID" value="SBAD_0001300401-mRNA-1"/>
    <property type="gene ID" value="SBAD_0001300401"/>
</dbReference>
<proteinExistence type="predicted"/>
<dbReference type="Proteomes" id="UP000270296">
    <property type="component" value="Unassembled WGS sequence"/>
</dbReference>
<name>A0A183J9P6_9BILA</name>
<evidence type="ECO:0000313" key="1">
    <source>
        <dbReference type="EMBL" id="VDP49996.1"/>
    </source>
</evidence>
<accession>A0A183J9P6</accession>
<evidence type="ECO:0000313" key="3">
    <source>
        <dbReference type="WBParaSite" id="SBAD_0001300401-mRNA-1"/>
    </source>
</evidence>
<reference evidence="3" key="1">
    <citation type="submission" date="2016-06" db="UniProtKB">
        <authorList>
            <consortium name="WormBaseParasite"/>
        </authorList>
    </citation>
    <scope>IDENTIFICATION</scope>
</reference>
<evidence type="ECO:0000313" key="2">
    <source>
        <dbReference type="Proteomes" id="UP000270296"/>
    </source>
</evidence>
<gene>
    <name evidence="1" type="ORF">SBAD_LOCUS12593</name>
</gene>
<keyword evidence="2" id="KW-1185">Reference proteome</keyword>
<dbReference type="EMBL" id="UZAM01018240">
    <property type="protein sequence ID" value="VDP49996.1"/>
    <property type="molecule type" value="Genomic_DNA"/>
</dbReference>
<dbReference type="AlphaFoldDB" id="A0A183J9P6"/>